<evidence type="ECO:0000313" key="10">
    <source>
        <dbReference type="Proteomes" id="UP000256999"/>
    </source>
</evidence>
<dbReference type="GO" id="GO:0006260">
    <property type="term" value="P:DNA replication"/>
    <property type="evidence" value="ECO:0007669"/>
    <property type="project" value="UniProtKB-UniRule"/>
</dbReference>
<dbReference type="InterPro" id="IPR003395">
    <property type="entry name" value="RecF/RecN/SMC_N"/>
</dbReference>
<dbReference type="Pfam" id="PF02463">
    <property type="entry name" value="SMC_N"/>
    <property type="match status" value="1"/>
</dbReference>
<feature type="region of interest" description="Disordered" evidence="7">
    <location>
        <begin position="580"/>
        <end position="599"/>
    </location>
</feature>
<feature type="coiled-coil region" evidence="6">
    <location>
        <begin position="247"/>
        <end position="316"/>
    </location>
</feature>
<dbReference type="NCBIfam" id="TIGR02168">
    <property type="entry name" value="SMC_prok_B"/>
    <property type="match status" value="1"/>
</dbReference>
<comment type="function">
    <text evidence="6">Required for chromosome condensation and partitioning.</text>
</comment>
<name>A0A3E0UH87_9GAMM</name>
<evidence type="ECO:0000256" key="5">
    <source>
        <dbReference type="ARBA" id="ARBA00023125"/>
    </source>
</evidence>
<evidence type="ECO:0000256" key="6">
    <source>
        <dbReference type="HAMAP-Rule" id="MF_01894"/>
    </source>
</evidence>
<proteinExistence type="inferred from homology"/>
<accession>A0A3E0UH87</accession>
<dbReference type="GO" id="GO:0003677">
    <property type="term" value="F:DNA binding"/>
    <property type="evidence" value="ECO:0007669"/>
    <property type="project" value="UniProtKB-UniRule"/>
</dbReference>
<feature type="compositionally biased region" description="Low complexity" evidence="7">
    <location>
        <begin position="590"/>
        <end position="599"/>
    </location>
</feature>
<keyword evidence="4 6" id="KW-0175">Coiled coil</keyword>
<sequence>MRLKQIKLAGFKSFVDVTKVPFPHQMTAIVGPNGCGKSNIIDAVRWVLGESSAKNLRGDAMTDVIFNGSAERKPIGQASVELIFETQGEGTQDLLTNNFHLAANLAERNEVAIRRTVNRDGQNLYYLNGSKCRKKDITDVFLGSGLGPKSYAIIEQGMISRLIESKPQELRVFVEEAAGVSKYKERRRETELKLGHTSDNLSRLADISQEIGIHLNVLDQQAQQAGQYRKLKAQERELKSIIATVKYQSAQKQLDKLNTVIAELNLHMAEAKNALSEQKFALSKQEQAIEQDYKTLSDAQHTLTSTNQEHSRYQQELATAQHLLSNNEKQVARYLQKQQDIVAKSEQYHQEIARWQEKLAALAPQTLAAEQALVSAKAELLSLEQQVASQEQLVQTQSRERLAAQEQRLAQQEAQLAGQELLAKLTAQLEAKQLQFKELSEQPVADLSALTDKIQRLKDEITIGQAELNAQAESNNQLEQDIKQAELALADNTQLQLSFNLQLAQLTKQLAVKEEWQSECEHWLTAQGITKFNSYREAISVDKNWQAAIDKVLGQWLDAYLLSANDYQLISSNISNTLERGVGDSHSDSKNNSQNSSQNNEHKAAERFWLINQENLDQHANIGSLASKVTTQLGFVSLLNQVKVAEDEASLQAMLASVDTLTDEQYIISADGTLWSRAILSKGRASQGINRLALQCEYDELNQQIAELSPIVDEQSEKLKQLKDQQQSLAQQNTVIANQLAEQKLALQKVQSEYDFAQSQIEQRNRQLAQLSQELTALTLEQQSAISTIEQSKAGQATEALSVEAIEQSEQALRTLQEQLAALVAQKHAKQQALNDAQQQLQQLQLQHQQHSLSLRQSELQLAHTSEQRHSTDDQLSHYQQELAQLPKTATLEQQVVAANESVEKAKVKLASAELQLDESKAKKSQLAQQIAQLETKVNQHNDTAHQQALKKEQLVFELNAAKESLSELKELNQQQVFGEPTGSVASYQQQLKQVQRQLGELGAVNLAAIDEFQLQQTRKNQIDLQIEDLTQAVATLESAIAKIDKESRQKFKTTFEQINQGFSALFPKVFGGGQAYLALTSDDLLDTGVTIMARPPGKKNSTIHLLSGGEKALTALSLVFAIFRLTPAPFCMLDEVDAPLDDANVERFCNLVGEMSKTVQFIYISHNKIAMEMASHLTGVTMMEPGVSRMVSVDIDEAIAMAEVS</sequence>
<keyword evidence="1 6" id="KW-0963">Cytoplasm</keyword>
<dbReference type="InterPro" id="IPR024704">
    <property type="entry name" value="SMC"/>
</dbReference>
<feature type="coiled-coil region" evidence="6">
    <location>
        <begin position="806"/>
        <end position="861"/>
    </location>
</feature>
<dbReference type="GO" id="GO:0005524">
    <property type="term" value="F:ATP binding"/>
    <property type="evidence" value="ECO:0007669"/>
    <property type="project" value="UniProtKB-UniRule"/>
</dbReference>
<evidence type="ECO:0000259" key="8">
    <source>
        <dbReference type="Pfam" id="PF02463"/>
    </source>
</evidence>
<dbReference type="PANTHER" id="PTHR43977">
    <property type="entry name" value="STRUCTURAL MAINTENANCE OF CHROMOSOMES PROTEIN 3"/>
    <property type="match status" value="1"/>
</dbReference>
<dbReference type="SUPFAM" id="SSF52540">
    <property type="entry name" value="P-loop containing nucleoside triphosphate hydrolases"/>
    <property type="match status" value="1"/>
</dbReference>
<dbReference type="CDD" id="cd03278">
    <property type="entry name" value="ABC_SMC_barmotin"/>
    <property type="match status" value="2"/>
</dbReference>
<evidence type="ECO:0000256" key="3">
    <source>
        <dbReference type="ARBA" id="ARBA00022840"/>
    </source>
</evidence>
<dbReference type="GO" id="GO:0030261">
    <property type="term" value="P:chromosome condensation"/>
    <property type="evidence" value="ECO:0007669"/>
    <property type="project" value="InterPro"/>
</dbReference>
<evidence type="ECO:0000256" key="7">
    <source>
        <dbReference type="SAM" id="MobiDB-lite"/>
    </source>
</evidence>
<dbReference type="Proteomes" id="UP000256999">
    <property type="component" value="Unassembled WGS sequence"/>
</dbReference>
<comment type="subcellular location">
    <subcellularLocation>
        <location evidence="6">Cytoplasm</location>
    </subcellularLocation>
</comment>
<keyword evidence="5 6" id="KW-0238">DNA-binding</keyword>
<dbReference type="Gene3D" id="3.40.50.300">
    <property type="entry name" value="P-loop containing nucleotide triphosphate hydrolases"/>
    <property type="match status" value="2"/>
</dbReference>
<dbReference type="GO" id="GO:0005737">
    <property type="term" value="C:cytoplasm"/>
    <property type="evidence" value="ECO:0007669"/>
    <property type="project" value="UniProtKB-SubCell"/>
</dbReference>
<evidence type="ECO:0000256" key="1">
    <source>
        <dbReference type="ARBA" id="ARBA00022490"/>
    </source>
</evidence>
<evidence type="ECO:0000256" key="2">
    <source>
        <dbReference type="ARBA" id="ARBA00022741"/>
    </source>
</evidence>
<dbReference type="GO" id="GO:0007062">
    <property type="term" value="P:sister chromatid cohesion"/>
    <property type="evidence" value="ECO:0007669"/>
    <property type="project" value="InterPro"/>
</dbReference>
<dbReference type="PIRSF" id="PIRSF005719">
    <property type="entry name" value="SMC"/>
    <property type="match status" value="1"/>
</dbReference>
<dbReference type="GO" id="GO:0016887">
    <property type="term" value="F:ATP hydrolysis activity"/>
    <property type="evidence" value="ECO:0007669"/>
    <property type="project" value="InterPro"/>
</dbReference>
<comment type="domain">
    <text evidence="6">Contains large globular domains required for ATP hydrolysis at each terminus and a third globular domain forming a flexible hinge near the middle of the molecule. These domains are separated by coiled-coil structures.</text>
</comment>
<gene>
    <name evidence="6 9" type="primary">smc</name>
    <name evidence="9" type="ORF">DXX92_06985</name>
</gene>
<dbReference type="InterPro" id="IPR027417">
    <property type="entry name" value="P-loop_NTPase"/>
</dbReference>
<organism evidence="9 10">
    <name type="scientific">Thalassotalea euphylliae</name>
    <dbReference type="NCBI Taxonomy" id="1655234"/>
    <lineage>
        <taxon>Bacteria</taxon>
        <taxon>Pseudomonadati</taxon>
        <taxon>Pseudomonadota</taxon>
        <taxon>Gammaproteobacteria</taxon>
        <taxon>Alteromonadales</taxon>
        <taxon>Colwelliaceae</taxon>
        <taxon>Thalassotalea</taxon>
    </lineage>
</organism>
<dbReference type="AlphaFoldDB" id="A0A3E0UH87"/>
<feature type="coiled-coil region" evidence="6">
    <location>
        <begin position="366"/>
        <end position="495"/>
    </location>
</feature>
<evidence type="ECO:0000313" key="9">
    <source>
        <dbReference type="EMBL" id="REL35122.1"/>
    </source>
</evidence>
<evidence type="ECO:0000256" key="4">
    <source>
        <dbReference type="ARBA" id="ARBA00023054"/>
    </source>
</evidence>
<feature type="binding site" evidence="6">
    <location>
        <begin position="32"/>
        <end position="39"/>
    </location>
    <ligand>
        <name>ATP</name>
        <dbReference type="ChEBI" id="CHEBI:30616"/>
    </ligand>
</feature>
<dbReference type="OrthoDB" id="9808768at2"/>
<feature type="coiled-coil region" evidence="6">
    <location>
        <begin position="712"/>
        <end position="781"/>
    </location>
</feature>
<dbReference type="HAMAP" id="MF_01894">
    <property type="entry name" value="Smc_prok"/>
    <property type="match status" value="1"/>
</dbReference>
<protein>
    <recommendedName>
        <fullName evidence="6">Chromosome partition protein Smc</fullName>
    </recommendedName>
</protein>
<comment type="similarity">
    <text evidence="6">Belongs to the SMC family.</text>
</comment>
<feature type="domain" description="RecF/RecN/SMC N-terminal" evidence="8">
    <location>
        <begin position="3"/>
        <end position="1189"/>
    </location>
</feature>
<dbReference type="InterPro" id="IPR011890">
    <property type="entry name" value="SMC_prok"/>
</dbReference>
<keyword evidence="2 6" id="KW-0547">Nucleotide-binding</keyword>
<dbReference type="EMBL" id="QUOV01000001">
    <property type="protein sequence ID" value="REL35122.1"/>
    <property type="molecule type" value="Genomic_DNA"/>
</dbReference>
<dbReference type="RefSeq" id="WP_115999796.1">
    <property type="nucleotide sequence ID" value="NZ_QUOV01000001.1"/>
</dbReference>
<dbReference type="GO" id="GO:0007059">
    <property type="term" value="P:chromosome segregation"/>
    <property type="evidence" value="ECO:0007669"/>
    <property type="project" value="UniProtKB-UniRule"/>
</dbReference>
<reference evidence="9 10" key="1">
    <citation type="submission" date="2018-08" db="EMBL/GenBank/DDBJ databases">
        <title>Thalassotalea euphylliae genome.</title>
        <authorList>
            <person name="Summers S."/>
            <person name="Rice S.A."/>
            <person name="Freckelton M.L."/>
            <person name="Nedved B.T."/>
            <person name="Hadfield M.G."/>
        </authorList>
    </citation>
    <scope>NUCLEOTIDE SEQUENCE [LARGE SCALE GENOMIC DNA]</scope>
    <source>
        <strain evidence="9 10">H2</strain>
    </source>
</reference>
<comment type="subunit">
    <text evidence="6">Homodimer.</text>
</comment>
<keyword evidence="3 6" id="KW-0067">ATP-binding</keyword>
<comment type="caution">
    <text evidence="9">The sequence shown here is derived from an EMBL/GenBank/DDBJ whole genome shotgun (WGS) entry which is preliminary data.</text>
</comment>
<feature type="coiled-coil region" evidence="6">
    <location>
        <begin position="896"/>
        <end position="1047"/>
    </location>
</feature>